<dbReference type="SUPFAM" id="SSF54001">
    <property type="entry name" value="Cysteine proteinases"/>
    <property type="match status" value="1"/>
</dbReference>
<evidence type="ECO:0000256" key="1">
    <source>
        <dbReference type="SAM" id="SignalP"/>
    </source>
</evidence>
<reference evidence="2 3" key="1">
    <citation type="submission" date="2024-01" db="EMBL/GenBank/DDBJ databases">
        <title>Uliginosibacterium soil sp. nov.</title>
        <authorList>
            <person name="Lv Y."/>
        </authorList>
    </citation>
    <scope>NUCLEOTIDE SEQUENCE [LARGE SCALE GENOMIC DNA]</scope>
    <source>
        <strain evidence="2 3">H3</strain>
    </source>
</reference>
<comment type="caution">
    <text evidence="2">The sequence shown here is derived from an EMBL/GenBank/DDBJ whole genome shotgun (WGS) entry which is preliminary data.</text>
</comment>
<dbReference type="Proteomes" id="UP001331561">
    <property type="component" value="Unassembled WGS sequence"/>
</dbReference>
<dbReference type="EMBL" id="JAYXHS010000002">
    <property type="protein sequence ID" value="MEC5386003.1"/>
    <property type="molecule type" value="Genomic_DNA"/>
</dbReference>
<gene>
    <name evidence="2" type="ORF">VVD49_09720</name>
</gene>
<dbReference type="RefSeq" id="WP_327598984.1">
    <property type="nucleotide sequence ID" value="NZ_JAYXHS010000002.1"/>
</dbReference>
<dbReference type="Pfam" id="PF05708">
    <property type="entry name" value="Peptidase_C92"/>
    <property type="match status" value="1"/>
</dbReference>
<name>A0ABU6K2H5_9RHOO</name>
<evidence type="ECO:0000313" key="3">
    <source>
        <dbReference type="Proteomes" id="UP001331561"/>
    </source>
</evidence>
<dbReference type="InterPro" id="IPR038765">
    <property type="entry name" value="Papain-like_cys_pep_sf"/>
</dbReference>
<feature type="chain" id="PRO_5045689051" evidence="1">
    <location>
        <begin position="27"/>
        <end position="521"/>
    </location>
</feature>
<evidence type="ECO:0000313" key="2">
    <source>
        <dbReference type="EMBL" id="MEC5386003.1"/>
    </source>
</evidence>
<accession>A0ABU6K2H5</accession>
<keyword evidence="3" id="KW-1185">Reference proteome</keyword>
<dbReference type="InterPro" id="IPR024453">
    <property type="entry name" value="Peptidase_C92"/>
</dbReference>
<keyword evidence="1" id="KW-0732">Signal</keyword>
<protein>
    <submittedName>
        <fullName evidence="2">YiiX/YebB-like N1pC/P60 family cysteine hydrolase</fullName>
    </submittedName>
</protein>
<dbReference type="Gene3D" id="3.90.1720.10">
    <property type="entry name" value="endopeptidase domain like (from Nostoc punctiforme)"/>
    <property type="match status" value="1"/>
</dbReference>
<proteinExistence type="predicted"/>
<feature type="signal peptide" evidence="1">
    <location>
        <begin position="1"/>
        <end position="26"/>
    </location>
</feature>
<organism evidence="2 3">
    <name type="scientific">Uliginosibacterium silvisoli</name>
    <dbReference type="NCBI Taxonomy" id="3114758"/>
    <lineage>
        <taxon>Bacteria</taxon>
        <taxon>Pseudomonadati</taxon>
        <taxon>Pseudomonadota</taxon>
        <taxon>Betaproteobacteria</taxon>
        <taxon>Rhodocyclales</taxon>
        <taxon>Zoogloeaceae</taxon>
        <taxon>Uliginosibacterium</taxon>
    </lineage>
</organism>
<sequence length="521" mass="58530">MSRNPGLRAIRFTLLLALFLARPLAAADAPAASFDLADYQQRVAGVLDVRAKAYRFAQDNGILNNDMPKLTREQSNKLRDLAKQYLQARSVLLPEAERVSGLFHNGVEVVLTSSFKTGTRVPQAPVGMSEDIRPPQRWLNPLDEAGKRQMLDIQRGLAAAMVLMDSFRIAVEPYEKNASVRFALSYDVNSQISLRNLSSNYHSLDLRTRLYSATRFVDDYMAWRRTEQLPTSAEEEYLYALTQSTLWYADLRESGGGSLSDTLGNLNADLKMQRQYIQNVLSYGLSMGFGNIVGLVQTRRGKLARMPEADMNKLASELKPLDILLEKTPFRLTDKMIPGHYGHVAVWLGSEEELQAIGVWNQISPVYQQQIRKGGRIVEALRGGVTISTLQHFLNIDDLLVLRDQRPVDEIYRRAAVLTALDQVGKEYDFNFDVYSHKRIVCSELAYVVFPDVQWPLARTLGRYTISPDNVAQMAVNAKPVFDPAIIYRDGKRVDTGLRDTLAKLIGSPPQQMASNATVGR</sequence>